<sequence>MVRHEKIIVIRCFETEQTKIFIYIQQKRVKCLILQFLNHLRSHLQTNIHTHKLISTPKKKIRVFTTDHIVYTYIYSILLVVKEIKTKKKRRIKKQTKNRRERKIVFPNLLSSPV</sequence>
<dbReference type="AlphaFoldDB" id="A0A8D8AY34"/>
<protein>
    <submittedName>
        <fullName evidence="1">(northern house mosquito) hypothetical protein</fullName>
    </submittedName>
</protein>
<accession>A0A8D8AY34</accession>
<dbReference type="EMBL" id="HBUE01049584">
    <property type="protein sequence ID" value="CAG6463780.1"/>
    <property type="molecule type" value="Transcribed_RNA"/>
</dbReference>
<name>A0A8D8AY34_CULPI</name>
<reference evidence="1" key="1">
    <citation type="submission" date="2021-05" db="EMBL/GenBank/DDBJ databases">
        <authorList>
            <person name="Alioto T."/>
            <person name="Alioto T."/>
            <person name="Gomez Garrido J."/>
        </authorList>
    </citation>
    <scope>NUCLEOTIDE SEQUENCE</scope>
</reference>
<organism evidence="1">
    <name type="scientific">Culex pipiens</name>
    <name type="common">House mosquito</name>
    <dbReference type="NCBI Taxonomy" id="7175"/>
    <lineage>
        <taxon>Eukaryota</taxon>
        <taxon>Metazoa</taxon>
        <taxon>Ecdysozoa</taxon>
        <taxon>Arthropoda</taxon>
        <taxon>Hexapoda</taxon>
        <taxon>Insecta</taxon>
        <taxon>Pterygota</taxon>
        <taxon>Neoptera</taxon>
        <taxon>Endopterygota</taxon>
        <taxon>Diptera</taxon>
        <taxon>Nematocera</taxon>
        <taxon>Culicoidea</taxon>
        <taxon>Culicidae</taxon>
        <taxon>Culicinae</taxon>
        <taxon>Culicini</taxon>
        <taxon>Culex</taxon>
        <taxon>Culex</taxon>
    </lineage>
</organism>
<evidence type="ECO:0000313" key="1">
    <source>
        <dbReference type="EMBL" id="CAG6463780.1"/>
    </source>
</evidence>
<proteinExistence type="predicted"/>